<keyword evidence="2" id="KW-1185">Reference proteome</keyword>
<name>A0A0W0VCD4_9GAMM</name>
<gene>
    <name evidence="1" type="ORF">Ljor_2076</name>
</gene>
<accession>A0A0W0VCD4</accession>
<reference evidence="1 2" key="1">
    <citation type="submission" date="2015-11" db="EMBL/GenBank/DDBJ databases">
        <title>Genomic analysis of 38 Legionella species identifies large and diverse effector repertoires.</title>
        <authorList>
            <person name="Burstein D."/>
            <person name="Amaro F."/>
            <person name="Zusman T."/>
            <person name="Lifshitz Z."/>
            <person name="Cohen O."/>
            <person name="Gilbert J.A."/>
            <person name="Pupko T."/>
            <person name="Shuman H.A."/>
            <person name="Segal G."/>
        </authorList>
    </citation>
    <scope>NUCLEOTIDE SEQUENCE [LARGE SCALE GENOMIC DNA]</scope>
    <source>
        <strain evidence="1 2">BL-540</strain>
    </source>
</reference>
<dbReference type="Proteomes" id="UP000055035">
    <property type="component" value="Unassembled WGS sequence"/>
</dbReference>
<protein>
    <submittedName>
        <fullName evidence="1">Uncharacterized protein</fullName>
    </submittedName>
</protein>
<sequence>MPGKIHSIWFTQASGKLHPAIVPNLLSWSKNISNDFSIELWTNLNELLPSEIESLKLNNIIIRDHSACNPSPLYPYFLFFFEKGLQGDKAAFALASDVLRMCILGLTPDDEFFIYVDANDTAFLDLKKNLQNLDAFTQRSNLGYSFQAVAHPEERMVYTRNDVLIALRKIKPAFFNDYLKYYEQHLEQYHKDYVVPKTNSQAVELARNLTNSTERSFFRFIEKNDQELVAFTTFANHLDYVASINCMGFFPYVRLESSANTWLPYTEQNGMAFFAPRYPTPSQKTPKKNVNKLFQIPDESPSALIMDAHEKALEEFFQIAGVQPERFYIHNVNIPIWFSSSKDAISFLNALKQHVESKGLSLDWDMVRVNESKVDILGRENRTVVLNLSDEIRTDISLNA</sequence>
<dbReference type="SUPFAM" id="SSF53448">
    <property type="entry name" value="Nucleotide-diphospho-sugar transferases"/>
    <property type="match status" value="1"/>
</dbReference>
<organism evidence="1 2">
    <name type="scientific">Legionella jordanis</name>
    <dbReference type="NCBI Taxonomy" id="456"/>
    <lineage>
        <taxon>Bacteria</taxon>
        <taxon>Pseudomonadati</taxon>
        <taxon>Pseudomonadota</taxon>
        <taxon>Gammaproteobacteria</taxon>
        <taxon>Legionellales</taxon>
        <taxon>Legionellaceae</taxon>
        <taxon>Legionella</taxon>
    </lineage>
</organism>
<dbReference type="STRING" id="456.Ljor_2076"/>
<dbReference type="Gene3D" id="3.90.550.20">
    <property type="match status" value="1"/>
</dbReference>
<dbReference type="PATRIC" id="fig|456.5.peg.2224"/>
<evidence type="ECO:0000313" key="1">
    <source>
        <dbReference type="EMBL" id="KTD17770.1"/>
    </source>
</evidence>
<evidence type="ECO:0000313" key="2">
    <source>
        <dbReference type="Proteomes" id="UP000055035"/>
    </source>
</evidence>
<proteinExistence type="predicted"/>
<comment type="caution">
    <text evidence="1">The sequence shown here is derived from an EMBL/GenBank/DDBJ whole genome shotgun (WGS) entry which is preliminary data.</text>
</comment>
<dbReference type="InterPro" id="IPR029044">
    <property type="entry name" value="Nucleotide-diphossugar_trans"/>
</dbReference>
<dbReference type="EMBL" id="LNYJ01000011">
    <property type="protein sequence ID" value="KTD17770.1"/>
    <property type="molecule type" value="Genomic_DNA"/>
</dbReference>
<dbReference type="RefSeq" id="WP_126320071.1">
    <property type="nucleotide sequence ID" value="NZ_CAAAIC010000001.1"/>
</dbReference>
<dbReference type="AlphaFoldDB" id="A0A0W0VCD4"/>